<dbReference type="RefSeq" id="XP_022402129.1">
    <property type="nucleotide sequence ID" value="XM_022548896.1"/>
</dbReference>
<sequence>MAPLIHCVRHAQGFHNLGHENWRMIDSLLTPAGERQCDKLREDFPFHSSVEPVVASPIHRTIYTALHAFAPVFESNPELKLIALPGLQEVSDLPCDSGSDLESLEKEVLENNLPVDLSLVSSGWHVKSGRYAPDGEAIRARAQKEIMVVAHGGLLHFLTEDWEDGSVYTGTGWANMEYRTYGCTEEDGDNSTLMETDTSCQSRGKLGLRPTREQQRELFDSSRKQWDRNGVQLSAAEREKVAAFRASEYYMVPRSTKCF</sequence>
<dbReference type="PANTHER" id="PTHR48100:SF54">
    <property type="entry name" value="PHOSPHATASE SPAC5H10.03-RELATED"/>
    <property type="match status" value="1"/>
</dbReference>
<dbReference type="InterPro" id="IPR029033">
    <property type="entry name" value="His_PPase_superfam"/>
</dbReference>
<reference evidence="2" key="1">
    <citation type="journal article" date="2017" name="Genome Biol.">
        <title>Comparative genomics reveals high biological diversity and specific adaptations in the industrially and medically important fungal genus Aspergillus.</title>
        <authorList>
            <person name="de Vries R.P."/>
            <person name="Riley R."/>
            <person name="Wiebenga A."/>
            <person name="Aguilar-Osorio G."/>
            <person name="Amillis S."/>
            <person name="Uchima C.A."/>
            <person name="Anderluh G."/>
            <person name="Asadollahi M."/>
            <person name="Askin M."/>
            <person name="Barry K."/>
            <person name="Battaglia E."/>
            <person name="Bayram O."/>
            <person name="Benocci T."/>
            <person name="Braus-Stromeyer S.A."/>
            <person name="Caldana C."/>
            <person name="Canovas D."/>
            <person name="Cerqueira G.C."/>
            <person name="Chen F."/>
            <person name="Chen W."/>
            <person name="Choi C."/>
            <person name="Clum A."/>
            <person name="Dos Santos R.A."/>
            <person name="Damasio A.R."/>
            <person name="Diallinas G."/>
            <person name="Emri T."/>
            <person name="Fekete E."/>
            <person name="Flipphi M."/>
            <person name="Freyberg S."/>
            <person name="Gallo A."/>
            <person name="Gournas C."/>
            <person name="Habgood R."/>
            <person name="Hainaut M."/>
            <person name="Harispe M.L."/>
            <person name="Henrissat B."/>
            <person name="Hilden K.S."/>
            <person name="Hope R."/>
            <person name="Hossain A."/>
            <person name="Karabika E."/>
            <person name="Karaffa L."/>
            <person name="Karanyi Z."/>
            <person name="Krasevec N."/>
            <person name="Kuo A."/>
            <person name="Kusch H."/>
            <person name="LaButti K."/>
            <person name="Lagendijk E.L."/>
            <person name="Lapidus A."/>
            <person name="Levasseur A."/>
            <person name="Lindquist E."/>
            <person name="Lipzen A."/>
            <person name="Logrieco A.F."/>
            <person name="MacCabe A."/>
            <person name="Maekelae M.R."/>
            <person name="Malavazi I."/>
            <person name="Melin P."/>
            <person name="Meyer V."/>
            <person name="Mielnichuk N."/>
            <person name="Miskei M."/>
            <person name="Molnar A.P."/>
            <person name="Mule G."/>
            <person name="Ngan C.Y."/>
            <person name="Orejas M."/>
            <person name="Orosz E."/>
            <person name="Ouedraogo J.P."/>
            <person name="Overkamp K.M."/>
            <person name="Park H.-S."/>
            <person name="Perrone G."/>
            <person name="Piumi F."/>
            <person name="Punt P.J."/>
            <person name="Ram A.F."/>
            <person name="Ramon A."/>
            <person name="Rauscher S."/>
            <person name="Record E."/>
            <person name="Riano-Pachon D.M."/>
            <person name="Robert V."/>
            <person name="Roehrig J."/>
            <person name="Ruller R."/>
            <person name="Salamov A."/>
            <person name="Salih N.S."/>
            <person name="Samson R.A."/>
            <person name="Sandor E."/>
            <person name="Sanguinetti M."/>
            <person name="Schuetze T."/>
            <person name="Sepcic K."/>
            <person name="Shelest E."/>
            <person name="Sherlock G."/>
            <person name="Sophianopoulou V."/>
            <person name="Squina F.M."/>
            <person name="Sun H."/>
            <person name="Susca A."/>
            <person name="Todd R.B."/>
            <person name="Tsang A."/>
            <person name="Unkles S.E."/>
            <person name="van de Wiele N."/>
            <person name="van Rossen-Uffink D."/>
            <person name="Oliveira J.V."/>
            <person name="Vesth T.C."/>
            <person name="Visser J."/>
            <person name="Yu J.-H."/>
            <person name="Zhou M."/>
            <person name="Andersen M.R."/>
            <person name="Archer D.B."/>
            <person name="Baker S.E."/>
            <person name="Benoit I."/>
            <person name="Brakhage A.A."/>
            <person name="Braus G.H."/>
            <person name="Fischer R."/>
            <person name="Frisvad J.C."/>
            <person name="Goldman G.H."/>
            <person name="Houbraken J."/>
            <person name="Oakley B."/>
            <person name="Pocsi I."/>
            <person name="Scazzocchio C."/>
            <person name="Seiboth B."/>
            <person name="vanKuyk P.A."/>
            <person name="Wortman J."/>
            <person name="Dyer P.S."/>
            <person name="Grigoriev I.V."/>
        </authorList>
    </citation>
    <scope>NUCLEOTIDE SEQUENCE [LARGE SCALE GENOMIC DNA]</scope>
    <source>
        <strain evidence="2">CBS 516.65</strain>
    </source>
</reference>
<dbReference type="Pfam" id="PF00300">
    <property type="entry name" value="His_Phos_1"/>
    <property type="match status" value="1"/>
</dbReference>
<proteinExistence type="predicted"/>
<dbReference type="CDD" id="cd07040">
    <property type="entry name" value="HP"/>
    <property type="match status" value="1"/>
</dbReference>
<dbReference type="PANTHER" id="PTHR48100">
    <property type="entry name" value="BROAD-SPECIFICITY PHOSPHATASE YOR283W-RELATED"/>
    <property type="match status" value="1"/>
</dbReference>
<organism evidence="1 2">
    <name type="scientific">Aspergillus glaucus CBS 516.65</name>
    <dbReference type="NCBI Taxonomy" id="1160497"/>
    <lineage>
        <taxon>Eukaryota</taxon>
        <taxon>Fungi</taxon>
        <taxon>Dikarya</taxon>
        <taxon>Ascomycota</taxon>
        <taxon>Pezizomycotina</taxon>
        <taxon>Eurotiomycetes</taxon>
        <taxon>Eurotiomycetidae</taxon>
        <taxon>Eurotiales</taxon>
        <taxon>Aspergillaceae</taxon>
        <taxon>Aspergillus</taxon>
        <taxon>Aspergillus subgen. Aspergillus</taxon>
    </lineage>
</organism>
<dbReference type="AlphaFoldDB" id="A0A1L9VNH4"/>
<accession>A0A1L9VNH4</accession>
<dbReference type="GO" id="GO:0016791">
    <property type="term" value="F:phosphatase activity"/>
    <property type="evidence" value="ECO:0007669"/>
    <property type="project" value="TreeGrafter"/>
</dbReference>
<dbReference type="OrthoDB" id="496981at2759"/>
<dbReference type="GO" id="GO:0005737">
    <property type="term" value="C:cytoplasm"/>
    <property type="evidence" value="ECO:0007669"/>
    <property type="project" value="TreeGrafter"/>
</dbReference>
<dbReference type="EMBL" id="KV878894">
    <property type="protein sequence ID" value="OJJ85431.1"/>
    <property type="molecule type" value="Genomic_DNA"/>
</dbReference>
<evidence type="ECO:0000313" key="2">
    <source>
        <dbReference type="Proteomes" id="UP000184300"/>
    </source>
</evidence>
<evidence type="ECO:0008006" key="3">
    <source>
        <dbReference type="Google" id="ProtNLM"/>
    </source>
</evidence>
<dbReference type="GeneID" id="34465156"/>
<dbReference type="SMART" id="SM00855">
    <property type="entry name" value="PGAM"/>
    <property type="match status" value="1"/>
</dbReference>
<dbReference type="InterPro" id="IPR050275">
    <property type="entry name" value="PGM_Phosphatase"/>
</dbReference>
<name>A0A1L9VNH4_ASPGL</name>
<dbReference type="VEuPathDB" id="FungiDB:ASPGLDRAFT_65451"/>
<protein>
    <recommendedName>
        <fullName evidence="3">Phosphoglycerate mutase family protein</fullName>
    </recommendedName>
</protein>
<dbReference type="Proteomes" id="UP000184300">
    <property type="component" value="Unassembled WGS sequence"/>
</dbReference>
<gene>
    <name evidence="1" type="ORF">ASPGLDRAFT_65451</name>
</gene>
<keyword evidence="2" id="KW-1185">Reference proteome</keyword>
<dbReference type="Gene3D" id="3.40.50.1240">
    <property type="entry name" value="Phosphoglycerate mutase-like"/>
    <property type="match status" value="1"/>
</dbReference>
<dbReference type="SUPFAM" id="SSF53254">
    <property type="entry name" value="Phosphoglycerate mutase-like"/>
    <property type="match status" value="1"/>
</dbReference>
<dbReference type="InterPro" id="IPR013078">
    <property type="entry name" value="His_Pase_superF_clade-1"/>
</dbReference>
<evidence type="ECO:0000313" key="1">
    <source>
        <dbReference type="EMBL" id="OJJ85431.1"/>
    </source>
</evidence>